<evidence type="ECO:0008006" key="3">
    <source>
        <dbReference type="Google" id="ProtNLM"/>
    </source>
</evidence>
<dbReference type="Gene3D" id="3.40.50.11660">
    <property type="entry name" value="Glycosyl transferase family 10, C-terminal domain"/>
    <property type="match status" value="1"/>
</dbReference>
<name>A0A1Y5TK29_9RHOB</name>
<accession>A0A1Y5TK29</accession>
<proteinExistence type="predicted"/>
<dbReference type="InterPro" id="IPR038577">
    <property type="entry name" value="GT10-like_C_sf"/>
</dbReference>
<protein>
    <recommendedName>
        <fullName evidence="3">Glycosyltransferase family 10 (Fucosyltransferase)</fullName>
    </recommendedName>
</protein>
<evidence type="ECO:0000313" key="1">
    <source>
        <dbReference type="EMBL" id="SLN65781.1"/>
    </source>
</evidence>
<dbReference type="EMBL" id="FWFL01000012">
    <property type="protein sequence ID" value="SLN65781.1"/>
    <property type="molecule type" value="Genomic_DNA"/>
</dbReference>
<organism evidence="1 2">
    <name type="scientific">Roseovarius litorisediminis</name>
    <dbReference type="NCBI Taxonomy" id="1312363"/>
    <lineage>
        <taxon>Bacteria</taxon>
        <taxon>Pseudomonadati</taxon>
        <taxon>Pseudomonadota</taxon>
        <taxon>Alphaproteobacteria</taxon>
        <taxon>Rhodobacterales</taxon>
        <taxon>Roseobacteraceae</taxon>
        <taxon>Roseovarius</taxon>
    </lineage>
</organism>
<reference evidence="1 2" key="1">
    <citation type="submission" date="2017-03" db="EMBL/GenBank/DDBJ databases">
        <authorList>
            <person name="Afonso C.L."/>
            <person name="Miller P.J."/>
            <person name="Scott M.A."/>
            <person name="Spackman E."/>
            <person name="Goraichik I."/>
            <person name="Dimitrov K.M."/>
            <person name="Suarez D.L."/>
            <person name="Swayne D.E."/>
        </authorList>
    </citation>
    <scope>NUCLEOTIDE SEQUENCE [LARGE SCALE GENOMIC DNA]</scope>
    <source>
        <strain evidence="1 2">CECT 8287</strain>
    </source>
</reference>
<dbReference type="SUPFAM" id="SSF53756">
    <property type="entry name" value="UDP-Glycosyltransferase/glycogen phosphorylase"/>
    <property type="match status" value="1"/>
</dbReference>
<gene>
    <name evidence="1" type="ORF">PEL8287_03628</name>
</gene>
<dbReference type="RefSeq" id="WP_085893832.1">
    <property type="nucleotide sequence ID" value="NZ_FWFL01000012.1"/>
</dbReference>
<dbReference type="OrthoDB" id="9791032at2"/>
<evidence type="ECO:0000313" key="2">
    <source>
        <dbReference type="Proteomes" id="UP000193827"/>
    </source>
</evidence>
<keyword evidence="2" id="KW-1185">Reference proteome</keyword>
<dbReference type="Proteomes" id="UP000193827">
    <property type="component" value="Unassembled WGS sequence"/>
</dbReference>
<dbReference type="AlphaFoldDB" id="A0A1Y5TK29"/>
<sequence>MSANIALLPYSKKLGTRPGRIALDQLDWPLGRPAGTEGQCLADLGPDDHLIIHPRDTMYTRPTFGTRARVSVMVLEPGAIHGHHIKLLRWAWRRFHRVLTCNEALLADIPNGVFFPAGGAWVPNWRTLDVTKSRMCSLIASAKRSQEGHILRHETIAWAASQGVTIDAIGGGYIPFGAKSDGLAPYRYSVVIENVRERNYFSEKLLDALLCKTVPIYWGCPNVGDFFDTSGLILCESAEDIHKAMQNMSEADYAARVPDIETLREKAAYFGETNERAARAVLESSPS</sequence>